<protein>
    <submittedName>
        <fullName evidence="2">Uncharacterized protein</fullName>
    </submittedName>
</protein>
<sequence length="468" mass="52084">MESHSKANSREDLEVDIIEGSNKTDPKFCGKEDPDATEYSSSFGETSDADNCSGFSEGEVETQFFGDIGLPPTFGSFSSTLQIRKRKLTAHWQNFIRPLMWRCKWTELRIKEIESQALKYSRALAVYEQEKVPAHDPTMEEFFSKTFPFSSQYYRRKAMKRRKRKKIEDAIDISSYMSHHNLFSYFENKRSELDGTSVADEFANPVKVEKNADSDDKFGINNDSILESRDTDNSLEQVLWKIEVVHSRLHKLKGQMDKVMSKNAAIFSSSENLSLLAPCEAQTSSAPSPTFSAGNGELSVSVMCASTQRISECDIGDLMKPESAISSFGDAILVPDIIESTVGNLTATDVSLPQPQIGDSTEAIVDNVLTHNEVVEAERNTDSKVVAQPVEKHHEPEKVSQGEGTSLSSNPTTQPDPMGKALVSEEQSALKKCLASDINFPRNKRKRGERKAGPGSWNKKHSSEPDSQ</sequence>
<feature type="compositionally biased region" description="Polar residues" evidence="1">
    <location>
        <begin position="38"/>
        <end position="50"/>
    </location>
</feature>
<feature type="compositionally biased region" description="Basic and acidic residues" evidence="1">
    <location>
        <begin position="22"/>
        <end position="34"/>
    </location>
</feature>
<feature type="compositionally biased region" description="Polar residues" evidence="1">
    <location>
        <begin position="402"/>
        <end position="415"/>
    </location>
</feature>
<dbReference type="EnsemblPlants" id="MELO3C017769.2.1">
    <property type="protein sequence ID" value="MELO3C017769.2.1"/>
    <property type="gene ID" value="MELO3C017769.2"/>
</dbReference>
<feature type="region of interest" description="Disordered" evidence="1">
    <location>
        <begin position="375"/>
        <end position="468"/>
    </location>
</feature>
<organism evidence="2">
    <name type="scientific">Cucumis melo</name>
    <name type="common">Muskmelon</name>
    <dbReference type="NCBI Taxonomy" id="3656"/>
    <lineage>
        <taxon>Eukaryota</taxon>
        <taxon>Viridiplantae</taxon>
        <taxon>Streptophyta</taxon>
        <taxon>Embryophyta</taxon>
        <taxon>Tracheophyta</taxon>
        <taxon>Spermatophyta</taxon>
        <taxon>Magnoliopsida</taxon>
        <taxon>eudicotyledons</taxon>
        <taxon>Gunneridae</taxon>
        <taxon>Pentapetalae</taxon>
        <taxon>rosids</taxon>
        <taxon>fabids</taxon>
        <taxon>Cucurbitales</taxon>
        <taxon>Cucurbitaceae</taxon>
        <taxon>Benincaseae</taxon>
        <taxon>Cucumis</taxon>
    </lineage>
</organism>
<evidence type="ECO:0000313" key="2">
    <source>
        <dbReference type="EnsemblPlants" id="MELO3C017769.2.1"/>
    </source>
</evidence>
<dbReference type="CDD" id="cd11650">
    <property type="entry name" value="AT4G37440_like"/>
    <property type="match status" value="1"/>
</dbReference>
<proteinExistence type="predicted"/>
<name>A0A9I9DGT1_CUCME</name>
<accession>A0A9I9DGT1</accession>
<dbReference type="eggNOG" id="ENOG502QRC8">
    <property type="taxonomic scope" value="Eukaryota"/>
</dbReference>
<feature type="region of interest" description="Disordered" evidence="1">
    <location>
        <begin position="1"/>
        <end position="50"/>
    </location>
</feature>
<gene>
    <name evidence="2" type="primary">103494594</name>
</gene>
<feature type="compositionally biased region" description="Basic and acidic residues" evidence="1">
    <location>
        <begin position="1"/>
        <end position="12"/>
    </location>
</feature>
<dbReference type="PANTHER" id="PTHR34057:SF1">
    <property type="entry name" value="ELONGATION FACTOR"/>
    <property type="match status" value="1"/>
</dbReference>
<feature type="compositionally biased region" description="Basic and acidic residues" evidence="1">
    <location>
        <begin position="390"/>
        <end position="400"/>
    </location>
</feature>
<evidence type="ECO:0000256" key="1">
    <source>
        <dbReference type="SAM" id="MobiDB-lite"/>
    </source>
</evidence>
<dbReference type="RefSeq" id="XP_008454067.2">
    <property type="nucleotide sequence ID" value="XM_008455845.3"/>
</dbReference>
<dbReference type="InterPro" id="IPR038745">
    <property type="entry name" value="AT4G37440-like"/>
</dbReference>
<reference evidence="2" key="1">
    <citation type="submission" date="2023-03" db="UniProtKB">
        <authorList>
            <consortium name="EnsemblPlants"/>
        </authorList>
    </citation>
    <scope>IDENTIFICATION</scope>
</reference>
<dbReference type="PANTHER" id="PTHR34057">
    <property type="entry name" value="ELONGATION FACTOR"/>
    <property type="match status" value="1"/>
</dbReference>